<protein>
    <submittedName>
        <fullName evidence="2">Uncharacterized protein</fullName>
    </submittedName>
</protein>
<evidence type="ECO:0000313" key="2">
    <source>
        <dbReference type="WBParaSite" id="nRc.2.0.1.t07828-RA"/>
    </source>
</evidence>
<keyword evidence="1" id="KW-1185">Reference proteome</keyword>
<name>A0A915I125_ROMCU</name>
<organism evidence="1 2">
    <name type="scientific">Romanomermis culicivorax</name>
    <name type="common">Nematode worm</name>
    <dbReference type="NCBI Taxonomy" id="13658"/>
    <lineage>
        <taxon>Eukaryota</taxon>
        <taxon>Metazoa</taxon>
        <taxon>Ecdysozoa</taxon>
        <taxon>Nematoda</taxon>
        <taxon>Enoplea</taxon>
        <taxon>Dorylaimia</taxon>
        <taxon>Mermithida</taxon>
        <taxon>Mermithoidea</taxon>
        <taxon>Mermithidae</taxon>
        <taxon>Romanomermis</taxon>
    </lineage>
</organism>
<reference evidence="2" key="1">
    <citation type="submission" date="2022-11" db="UniProtKB">
        <authorList>
            <consortium name="WormBaseParasite"/>
        </authorList>
    </citation>
    <scope>IDENTIFICATION</scope>
</reference>
<proteinExistence type="predicted"/>
<sequence length="175" mass="19447">MPKKQIERYDRHDELKCSANQYTSTRLNLVAISSFVKNSVANRVGAGSKLCAVVLCRQRNMRNKGYAVEFFSCLAHVIARNFLKKCRFFTQKIWKLALSPKFGGWLGAKGPVWLGPMCNGSRTLGGGCAIPNCISLHAYCDCRMRRGLVSNGNGITYSGYSLAAAQLCRYVLFMS</sequence>
<dbReference type="WBParaSite" id="nRc.2.0.1.t07828-RA">
    <property type="protein sequence ID" value="nRc.2.0.1.t07828-RA"/>
    <property type="gene ID" value="nRc.2.0.1.g07828"/>
</dbReference>
<dbReference type="AlphaFoldDB" id="A0A915I125"/>
<accession>A0A915I125</accession>
<dbReference type="Proteomes" id="UP000887565">
    <property type="component" value="Unplaced"/>
</dbReference>
<evidence type="ECO:0000313" key="1">
    <source>
        <dbReference type="Proteomes" id="UP000887565"/>
    </source>
</evidence>